<keyword evidence="3" id="KW-1185">Reference proteome</keyword>
<protein>
    <submittedName>
        <fullName evidence="4">TOG domain-containing protein</fullName>
    </submittedName>
</protein>
<dbReference type="CDD" id="cd14267">
    <property type="entry name" value="Rif1_CTD_C-II_like"/>
    <property type="match status" value="1"/>
</dbReference>
<dbReference type="Pfam" id="PF00106">
    <property type="entry name" value="adh_short"/>
    <property type="match status" value="1"/>
</dbReference>
<sequence length="1414" mass="158651">MSLSSDHLNLFLIFNRFRSRNKGNRFNKDDKVDLFNDISINTIENLETWEEATTSWMKTAHNFCQLKDDEMRSEVRLQLAETILLAPMKIKINNEFSVRPRNMIHIFEAWENIYDAVIDACSQDSIRCCTFAIKLAHQIRQLITYEMDCRLLFVCSQIIRAQIEYFNYDSLSDVFVGDFDLSGKGNILDCFCKLLIEIRKRSVEALLKYADRQAGIILELMSKSILNILEAATSLVSLMAKPAHILFVIGALSEFISGSLTLMTEKSCRIFCKCQTNVIVLVKTALTTLKKHYSGPYDSSLLGQLEPIFIKGLRISRLRQYLVNFWQQTFGHASHLDIVDELNTALEQAKYTPISFVSGQQDFSILDNSKTSISCDTNLGSSMDESNDTVNENYFKQSPMEKTKPSVSKCRTLKHVKDESMDEYIVINSSHSAKKMQLTDHQKEKLMERSDSLLCLTEESQSVDLAARIPPGYTDNSSQENSSTMEAPKTTSLVKKCDVEYNRIGPSNTCVQSKNQLTGNINESDNHRKNLVGGDINDGKTTVKNLIILEDRQNNETVCENISSEKKSPLISYYSETFQILKTCSRILDLQNQTCAENKDSKLASVLLDERVKDTGRNILEEPRLSIRCRTPENAESNLENASRKESGDELLKTPNSILKKCEGSSTYPTIKFFSASAKKCKRVHFDASTLDDDDIYGLPRRKIFRRSRNSLFFGLAPVKRSEPTSPSKRSSILPTNKNPVDAVFPPLVGSEELIPPQIYLKLAPTMSSLALRSLMKSRGVATVGDLACMSEEDIETFPFRDPKLSRFLRALEDHFRMKNMVSKEDAIELEKIMKRPVNSPSDCLKKVNLQPTDKYKALSPVTVQEPLIADVPEALNKTVSGAFENKVSKTSTEQSYVNPFQNGFNRFTPCSVKRLVNDETDEMVNCPKEPDLEIRQKNQEQGNNRSRFGFLNPFVRSHEPVNNNDSVSMIALEKSDAHNCVGSSSLSEHDNGEEKLATMLSEKLSDKSIESSESRENNMNNMKLGGDADKLYDVNDFLRNAYRIFLEDSVVAAVAVLRSGPICDTLMLYSRMCSFGRWLCREKASHKSSKQGKPLDGQVALVTGGARGVGRGIALQLAEAGATVYISGRKPGSPATIPTLHDTINEISSRGGKAIAVYCDHSKDGEVKELFERIAKDEKNRLDVLVNNAFSGAAAMEKNVGKKFFECHPSFWDEINNVGLRNVYICSVLASRIMVPRQKGLIVNISSAAGVRYFFNVPYGVGKAAIDKMSADMAEELKHYKVAVVSLWPGTVKTEKSYDWLRSGMLSKLTKIPQAQIERMIERGETPEFVGRSVVCLACDYQILKKTGCVLLTGDLCNEYMFLDNDGKIPSNMRSVSVALDFFGFTSAAKLIPSFLKIPATFLHLSSNKFYKL</sequence>
<dbReference type="Gene3D" id="3.40.50.720">
    <property type="entry name" value="NAD(P)-binding Rossmann-like Domain"/>
    <property type="match status" value="1"/>
</dbReference>
<feature type="compositionally biased region" description="Polar residues" evidence="1">
    <location>
        <begin position="474"/>
        <end position="489"/>
    </location>
</feature>
<dbReference type="PRINTS" id="PR00080">
    <property type="entry name" value="SDRFAMILY"/>
</dbReference>
<reference evidence="4" key="1">
    <citation type="submission" date="2016-04" db="UniProtKB">
        <authorList>
            <consortium name="WormBaseParasite"/>
        </authorList>
    </citation>
    <scope>IDENTIFICATION</scope>
</reference>
<gene>
    <name evidence="2" type="ORF">BPAG_LOCUS1486</name>
</gene>
<name>A0A158PQC1_BRUPA</name>
<reference evidence="2 3" key="2">
    <citation type="submission" date="2018-11" db="EMBL/GenBank/DDBJ databases">
        <authorList>
            <consortium name="Pathogen Informatics"/>
        </authorList>
    </citation>
    <scope>NUCLEOTIDE SEQUENCE [LARGE SCALE GENOMIC DNA]</scope>
</reference>
<feature type="region of interest" description="Disordered" evidence="1">
    <location>
        <begin position="1004"/>
        <end position="1023"/>
    </location>
</feature>
<organism evidence="4">
    <name type="scientific">Brugia pahangi</name>
    <name type="common">Filarial nematode worm</name>
    <dbReference type="NCBI Taxonomy" id="6280"/>
    <lineage>
        <taxon>Eukaryota</taxon>
        <taxon>Metazoa</taxon>
        <taxon>Ecdysozoa</taxon>
        <taxon>Nematoda</taxon>
        <taxon>Chromadorea</taxon>
        <taxon>Rhabditida</taxon>
        <taxon>Spirurina</taxon>
        <taxon>Spiruromorpha</taxon>
        <taxon>Filarioidea</taxon>
        <taxon>Onchocercidae</taxon>
        <taxon>Brugia</taxon>
    </lineage>
</organism>
<proteinExistence type="predicted"/>
<feature type="region of interest" description="Disordered" evidence="1">
    <location>
        <begin position="631"/>
        <end position="650"/>
    </location>
</feature>
<dbReference type="PANTHER" id="PTHR44147:SF2">
    <property type="entry name" value="DEHYDROGENASE_REDUCTASE SDR FAMILY MEMBER 1"/>
    <property type="match status" value="1"/>
</dbReference>
<evidence type="ECO:0000256" key="1">
    <source>
        <dbReference type="SAM" id="MobiDB-lite"/>
    </source>
</evidence>
<evidence type="ECO:0000313" key="4">
    <source>
        <dbReference type="WBParaSite" id="BPAG_0000148501-mRNA-1"/>
    </source>
</evidence>
<accession>A0A158PQC1</accession>
<dbReference type="PANTHER" id="PTHR44147">
    <property type="entry name" value="DEHYDROGENASE/REDUCTASE SDR FAMILY MEMBER 1"/>
    <property type="match status" value="1"/>
</dbReference>
<dbReference type="InterPro" id="IPR002347">
    <property type="entry name" value="SDR_fam"/>
</dbReference>
<dbReference type="WBParaSite" id="BPAG_0000148501-mRNA-1">
    <property type="protein sequence ID" value="BPAG_0000148501-mRNA-1"/>
    <property type="gene ID" value="BPAG_0000148501"/>
</dbReference>
<dbReference type="EMBL" id="UZAD01000119">
    <property type="protein sequence ID" value="VDN82672.1"/>
    <property type="molecule type" value="Genomic_DNA"/>
</dbReference>
<dbReference type="STRING" id="6280.A0A158PQC1"/>
<feature type="region of interest" description="Disordered" evidence="1">
    <location>
        <begin position="468"/>
        <end position="489"/>
    </location>
</feature>
<feature type="compositionally biased region" description="Basic and acidic residues" evidence="1">
    <location>
        <begin position="1004"/>
        <end position="1017"/>
    </location>
</feature>
<dbReference type="InterPro" id="IPR036291">
    <property type="entry name" value="NAD(P)-bd_dom_sf"/>
</dbReference>
<evidence type="ECO:0000313" key="3">
    <source>
        <dbReference type="Proteomes" id="UP000278627"/>
    </source>
</evidence>
<evidence type="ECO:0000313" key="2">
    <source>
        <dbReference type="EMBL" id="VDN82672.1"/>
    </source>
</evidence>
<dbReference type="PRINTS" id="PR00081">
    <property type="entry name" value="GDHRDH"/>
</dbReference>
<dbReference type="SUPFAM" id="SSF51735">
    <property type="entry name" value="NAD(P)-binding Rossmann-fold domains"/>
    <property type="match status" value="1"/>
</dbReference>
<dbReference type="Proteomes" id="UP000278627">
    <property type="component" value="Unassembled WGS sequence"/>
</dbReference>